<dbReference type="AlphaFoldDB" id="A0A1E4SZD5"/>
<evidence type="ECO:0000313" key="11">
    <source>
        <dbReference type="Proteomes" id="UP000094801"/>
    </source>
</evidence>
<keyword evidence="2" id="KW-0808">Transferase</keyword>
<dbReference type="GO" id="GO:0033316">
    <property type="term" value="P:meiotic spindle assembly checkpoint signaling"/>
    <property type="evidence" value="ECO:0007669"/>
    <property type="project" value="TreeGrafter"/>
</dbReference>
<evidence type="ECO:0000256" key="6">
    <source>
        <dbReference type="PROSITE-ProRule" id="PRU10141"/>
    </source>
</evidence>
<dbReference type="GO" id="GO:0098813">
    <property type="term" value="P:nuclear chromosome segregation"/>
    <property type="evidence" value="ECO:0007669"/>
    <property type="project" value="UniProtKB-ARBA"/>
</dbReference>
<dbReference type="GO" id="GO:0005524">
    <property type="term" value="F:ATP binding"/>
    <property type="evidence" value="ECO:0007669"/>
    <property type="project" value="UniProtKB-UniRule"/>
</dbReference>
<dbReference type="OrthoDB" id="20524at2759"/>
<feature type="region of interest" description="Disordered" evidence="8">
    <location>
        <begin position="1"/>
        <end position="45"/>
    </location>
</feature>
<evidence type="ECO:0000256" key="1">
    <source>
        <dbReference type="ARBA" id="ARBA00022527"/>
    </source>
</evidence>
<dbReference type="Proteomes" id="UP000094801">
    <property type="component" value="Unassembled WGS sequence"/>
</dbReference>
<gene>
    <name evidence="10" type="ORF">CANARDRAFT_28973</name>
</gene>
<keyword evidence="3 6" id="KW-0547">Nucleotide-binding</keyword>
<dbReference type="InterPro" id="IPR000719">
    <property type="entry name" value="Prot_kinase_dom"/>
</dbReference>
<dbReference type="PROSITE" id="PS00108">
    <property type="entry name" value="PROTEIN_KINASE_ST"/>
    <property type="match status" value="1"/>
</dbReference>
<accession>A0A1E4SZD5</accession>
<dbReference type="PROSITE" id="PS00107">
    <property type="entry name" value="PROTEIN_KINASE_ATP"/>
    <property type="match status" value="1"/>
</dbReference>
<feature type="binding site" evidence="6">
    <location>
        <position position="397"/>
    </location>
    <ligand>
        <name>ATP</name>
        <dbReference type="ChEBI" id="CHEBI:30616"/>
    </ligand>
</feature>
<keyword evidence="5 6" id="KW-0067">ATP-binding</keyword>
<dbReference type="SMART" id="SM00220">
    <property type="entry name" value="S_TKc"/>
    <property type="match status" value="1"/>
</dbReference>
<dbReference type="GO" id="GO:0004674">
    <property type="term" value="F:protein serine/threonine kinase activity"/>
    <property type="evidence" value="ECO:0007669"/>
    <property type="project" value="UniProtKB-KW"/>
</dbReference>
<dbReference type="FunFam" id="3.30.200.20:FF:000131">
    <property type="entry name" value="Dual specificity protein kinase TTK"/>
    <property type="match status" value="1"/>
</dbReference>
<proteinExistence type="predicted"/>
<dbReference type="InterPro" id="IPR011009">
    <property type="entry name" value="Kinase-like_dom_sf"/>
</dbReference>
<dbReference type="GO" id="GO:0007094">
    <property type="term" value="P:mitotic spindle assembly checkpoint signaling"/>
    <property type="evidence" value="ECO:0007669"/>
    <property type="project" value="TreeGrafter"/>
</dbReference>
<feature type="domain" description="Protein kinase" evidence="9">
    <location>
        <begin position="367"/>
        <end position="645"/>
    </location>
</feature>
<organism evidence="10 11">
    <name type="scientific">[Candida] arabinofermentans NRRL YB-2248</name>
    <dbReference type="NCBI Taxonomy" id="983967"/>
    <lineage>
        <taxon>Eukaryota</taxon>
        <taxon>Fungi</taxon>
        <taxon>Dikarya</taxon>
        <taxon>Ascomycota</taxon>
        <taxon>Saccharomycotina</taxon>
        <taxon>Pichiomycetes</taxon>
        <taxon>Pichiales</taxon>
        <taxon>Pichiaceae</taxon>
        <taxon>Ogataea</taxon>
        <taxon>Ogataea/Candida clade</taxon>
    </lineage>
</organism>
<reference evidence="11" key="1">
    <citation type="submission" date="2016-04" db="EMBL/GenBank/DDBJ databases">
        <title>Comparative genomics of biotechnologically important yeasts.</title>
        <authorList>
            <consortium name="DOE Joint Genome Institute"/>
            <person name="Riley R."/>
            <person name="Haridas S."/>
            <person name="Wolfe K.H."/>
            <person name="Lopes M.R."/>
            <person name="Hittinger C.T."/>
            <person name="Goker M."/>
            <person name="Salamov A."/>
            <person name="Wisecaver J."/>
            <person name="Long T.M."/>
            <person name="Aerts A.L."/>
            <person name="Barry K."/>
            <person name="Choi C."/>
            <person name="Clum A."/>
            <person name="Coughlan A.Y."/>
            <person name="Deshpande S."/>
            <person name="Douglass A.P."/>
            <person name="Hanson S.J."/>
            <person name="Klenk H.-P."/>
            <person name="Labutti K."/>
            <person name="Lapidus A."/>
            <person name="Lindquist E."/>
            <person name="Lipzen A."/>
            <person name="Meier-Kolthoff J.P."/>
            <person name="Ohm R.A."/>
            <person name="Otillar R.P."/>
            <person name="Pangilinan J."/>
            <person name="Peng Y."/>
            <person name="Rokas A."/>
            <person name="Rosa C.A."/>
            <person name="Scheuner C."/>
            <person name="Sibirny A.A."/>
            <person name="Slot J.C."/>
            <person name="Stielow J.B."/>
            <person name="Sun H."/>
            <person name="Kurtzman C.P."/>
            <person name="Blackwell M."/>
            <person name="Grigoriev I.V."/>
            <person name="Jeffries T.W."/>
        </authorList>
    </citation>
    <scope>NUCLEOTIDE SEQUENCE [LARGE SCALE GENOMIC DNA]</scope>
    <source>
        <strain evidence="11">NRRL YB-2248</strain>
    </source>
</reference>
<keyword evidence="7" id="KW-0175">Coiled coil</keyword>
<name>A0A1E4SZD5_9ASCO</name>
<dbReference type="PANTHER" id="PTHR22974">
    <property type="entry name" value="MIXED LINEAGE PROTEIN KINASE"/>
    <property type="match status" value="1"/>
</dbReference>
<dbReference type="Gene3D" id="1.10.510.10">
    <property type="entry name" value="Transferase(Phosphotransferase) domain 1"/>
    <property type="match status" value="1"/>
</dbReference>
<sequence>MELHKKISDMSARSSLSPRYSSMNASTIPTSKSEERYDSDSDDMDSALPKLLSSHSVNFLNQFNNPMAESLLEDEKPSTKRFNSNTFLSDVKSNRSRKMFTKYDLGAPRRRNDETVSSTTNVFTIKSPQPTTTDLTNHSNISKKHTIQSTPKINRLSNDNRSPLMKKKLTDINRLHLSDYANKENLEIEVGRRTETPLSAKRTSIFNINNPNTLNENDNDYENRDIFGLNSKFNDRTSRTPIKQTDLTFHAYDQDANDTFNSKYNASKHTNTSTPAVPRYNYDYNNDNNNNNNKNHLFDVHKSPSLHSRTLSAEFKKLLDQELKLQKEQLTKQAETEIQLLKAKYQRELDTLRKETKNILTINNQDYECLEQIGKGGSSKVYKGKAVNNNKRFYAIKVVSFDQFDETAISSFKGEIDILQKLSNSDRVVKLFDHSLESGKLLLVMECGDIDLAHVLSTRQNQPFDSNFVRYHTIEMLKCVKAVHDAGVIHSDLKPANFLFVKGTLKLIDFGISNSLSDHTMNVYKDSQIGTPNYMAPETLIEFNTTSTNPSGGGSIWKAGKPSDIWSCGCIIYQMCYGRPPYGNYSGTKRILAITNPKVKVSYPRFNSSNEGKINGLVLELIQSCLTRDPDQRKTVEELLDMDFLKPRVVTETFVTDLIHNAVKYGSTHPEVGEQKMKSICKDIWTRVEDYSYL</sequence>
<evidence type="ECO:0000256" key="4">
    <source>
        <dbReference type="ARBA" id="ARBA00022777"/>
    </source>
</evidence>
<dbReference type="Gene3D" id="3.30.200.20">
    <property type="entry name" value="Phosphorylase Kinase, domain 1"/>
    <property type="match status" value="1"/>
</dbReference>
<dbReference type="Pfam" id="PF00069">
    <property type="entry name" value="Pkinase"/>
    <property type="match status" value="1"/>
</dbReference>
<dbReference type="GO" id="GO:0030447">
    <property type="term" value="P:filamentous growth"/>
    <property type="evidence" value="ECO:0007669"/>
    <property type="project" value="UniProtKB-ARBA"/>
</dbReference>
<evidence type="ECO:0000256" key="3">
    <source>
        <dbReference type="ARBA" id="ARBA00022741"/>
    </source>
</evidence>
<feature type="coiled-coil region" evidence="7">
    <location>
        <begin position="324"/>
        <end position="355"/>
    </location>
</feature>
<evidence type="ECO:0000313" key="10">
    <source>
        <dbReference type="EMBL" id="ODV84840.1"/>
    </source>
</evidence>
<dbReference type="PANTHER" id="PTHR22974:SF21">
    <property type="entry name" value="DUAL SPECIFICITY PROTEIN KINASE TTK"/>
    <property type="match status" value="1"/>
</dbReference>
<protein>
    <recommendedName>
        <fullName evidence="9">Protein kinase domain-containing protein</fullName>
    </recommendedName>
</protein>
<evidence type="ECO:0000256" key="7">
    <source>
        <dbReference type="SAM" id="Coils"/>
    </source>
</evidence>
<dbReference type="GO" id="GO:0004712">
    <property type="term" value="F:protein serine/threonine/tyrosine kinase activity"/>
    <property type="evidence" value="ECO:0007669"/>
    <property type="project" value="TreeGrafter"/>
</dbReference>
<dbReference type="GO" id="GO:0005634">
    <property type="term" value="C:nucleus"/>
    <property type="evidence" value="ECO:0007669"/>
    <property type="project" value="TreeGrafter"/>
</dbReference>
<feature type="compositionally biased region" description="Low complexity" evidence="8">
    <location>
        <begin position="11"/>
        <end position="22"/>
    </location>
</feature>
<keyword evidence="1" id="KW-0723">Serine/threonine-protein kinase</keyword>
<evidence type="ECO:0000256" key="5">
    <source>
        <dbReference type="ARBA" id="ARBA00022840"/>
    </source>
</evidence>
<keyword evidence="11" id="KW-1185">Reference proteome</keyword>
<dbReference type="InterPro" id="IPR027084">
    <property type="entry name" value="Mps1_cat"/>
</dbReference>
<dbReference type="GO" id="GO:0000776">
    <property type="term" value="C:kinetochore"/>
    <property type="evidence" value="ECO:0007669"/>
    <property type="project" value="TreeGrafter"/>
</dbReference>
<dbReference type="GO" id="GO:0034501">
    <property type="term" value="P:protein localization to kinetochore"/>
    <property type="evidence" value="ECO:0007669"/>
    <property type="project" value="TreeGrafter"/>
</dbReference>
<dbReference type="InterPro" id="IPR017441">
    <property type="entry name" value="Protein_kinase_ATP_BS"/>
</dbReference>
<keyword evidence="4" id="KW-0418">Kinase</keyword>
<evidence type="ECO:0000259" key="9">
    <source>
        <dbReference type="PROSITE" id="PS50011"/>
    </source>
</evidence>
<evidence type="ECO:0000256" key="2">
    <source>
        <dbReference type="ARBA" id="ARBA00022679"/>
    </source>
</evidence>
<evidence type="ECO:0000256" key="8">
    <source>
        <dbReference type="SAM" id="MobiDB-lite"/>
    </source>
</evidence>
<dbReference type="SUPFAM" id="SSF56112">
    <property type="entry name" value="Protein kinase-like (PK-like)"/>
    <property type="match status" value="1"/>
</dbReference>
<dbReference type="PROSITE" id="PS50011">
    <property type="entry name" value="PROTEIN_KINASE_DOM"/>
    <property type="match status" value="1"/>
</dbReference>
<dbReference type="STRING" id="983967.A0A1E4SZD5"/>
<dbReference type="CDD" id="cd14131">
    <property type="entry name" value="PKc_Mps1"/>
    <property type="match status" value="1"/>
</dbReference>
<dbReference type="EMBL" id="KV453855">
    <property type="protein sequence ID" value="ODV84840.1"/>
    <property type="molecule type" value="Genomic_DNA"/>
</dbReference>
<dbReference type="InterPro" id="IPR008271">
    <property type="entry name" value="Ser/Thr_kinase_AS"/>
</dbReference>